<feature type="transmembrane region" description="Helical" evidence="1">
    <location>
        <begin position="259"/>
        <end position="284"/>
    </location>
</feature>
<keyword evidence="1" id="KW-0812">Transmembrane</keyword>
<dbReference type="AlphaFoldDB" id="A0AA42IDK2"/>
<protein>
    <submittedName>
        <fullName evidence="2">Phage tail tape measure protein</fullName>
    </submittedName>
</protein>
<comment type="caution">
    <text evidence="2">The sequence shown here is derived from an EMBL/GenBank/DDBJ whole genome shotgun (WGS) entry which is preliminary data.</text>
</comment>
<name>A0AA42IDK2_ACIJO</name>
<feature type="transmembrane region" description="Helical" evidence="1">
    <location>
        <begin position="227"/>
        <end position="247"/>
    </location>
</feature>
<keyword evidence="1" id="KW-0472">Membrane</keyword>
<organism evidence="2 3">
    <name type="scientific">Acinetobacter johnsonii</name>
    <dbReference type="NCBI Taxonomy" id="40214"/>
    <lineage>
        <taxon>Bacteria</taxon>
        <taxon>Pseudomonadati</taxon>
        <taxon>Pseudomonadota</taxon>
        <taxon>Gammaproteobacteria</taxon>
        <taxon>Moraxellales</taxon>
        <taxon>Moraxellaceae</taxon>
        <taxon>Acinetobacter</taxon>
    </lineage>
</organism>
<evidence type="ECO:0000313" key="2">
    <source>
        <dbReference type="EMBL" id="MDH0655020.1"/>
    </source>
</evidence>
<proteinExistence type="predicted"/>
<dbReference type="EMBL" id="JAOCDR010000003">
    <property type="protein sequence ID" value="MDH0655020.1"/>
    <property type="molecule type" value="Genomic_DNA"/>
</dbReference>
<reference evidence="2" key="1">
    <citation type="submission" date="2022-09" db="EMBL/GenBank/DDBJ databases">
        <title>Intensive care unit water sources are persistently colonized with multi-drug resistant bacteria and are the site of extensive horizontal gene transfer of antibiotic resistance genes.</title>
        <authorList>
            <person name="Diorio-Toth L."/>
        </authorList>
    </citation>
    <scope>NUCLEOTIDE SEQUENCE</scope>
    <source>
        <strain evidence="2">GD03851</strain>
    </source>
</reference>
<evidence type="ECO:0000313" key="3">
    <source>
        <dbReference type="Proteomes" id="UP001161099"/>
    </source>
</evidence>
<gene>
    <name evidence="2" type="ORF">N5D11_02615</name>
</gene>
<accession>A0AA42IDK2</accession>
<dbReference type="RefSeq" id="WP_279697837.1">
    <property type="nucleotide sequence ID" value="NZ_JAOCDR010000003.1"/>
</dbReference>
<evidence type="ECO:0000256" key="1">
    <source>
        <dbReference type="SAM" id="Phobius"/>
    </source>
</evidence>
<sequence>MAQAGVIRDFMVALGFKTDNSGLKQMQDAMGGVENKANLLKGALMALATGAIIAVRQTASELDKLYFSSQRIGASVTNINAYGNAIAQLGGSAEGAIGSLESLAEKMRNSPGYESQINSLGVQTKDANGAMRDRVEVMKDLSGVLSKMPAHQANAYASSLGIDQNTLLAMRDGKFVSNMDKYQKIQKELGMNDDLAKSGNEFMSEYRDLTMMTKTGFQVIVMQAGKALIPILKLLNTLIMAGVSAFSQLNPQIKEGLGIALRFGMAALVLGAFIKTFGMIFKFIPMLKGFIGLLKLFRLAFLASPIGIILALASALYLLYDDYKTWKEGGKSLIDWSKWTNGIDKIIAKIKDFLAMLEKVKDKVVNFVQKIISDPVEAIKEVVDIAKDEAKNIAQKGADALNDKIAETETGRKALDAVGSGVAKTLAFLGNKEAQKAVEINEGKSAVTAKDIALGTAKAVQNAVKEAALSTTKESNKIVSLIKTEGTKRIYQMGNGETETRTGGTVAWRNNNPGNLKFEFKGSADKTVKSKRTKDKALSDAKKRYAGVVALDQWGNAVFETMEAGAIAKAKLLKKQHGNKTFQQMLRGYAVDDYSGKTNYEAYEATINKTAAAKGVSLKGKKIGEMSQAEFAALAEGMVKAEGLREGKISRTGTTATQNKTPQGAKALASFAQNADIPKSNPHKSQVSNSSNMTASNVTIHQSFTTDMTINGAREPIESANAVKRQQENQLAFMARNAMSPLAG</sequence>
<feature type="transmembrane region" description="Helical" evidence="1">
    <location>
        <begin position="296"/>
        <end position="320"/>
    </location>
</feature>
<dbReference type="Proteomes" id="UP001161099">
    <property type="component" value="Unassembled WGS sequence"/>
</dbReference>
<keyword evidence="1" id="KW-1133">Transmembrane helix</keyword>